<dbReference type="EMBL" id="CAFAAV010000092">
    <property type="protein sequence ID" value="CAB4820258.1"/>
    <property type="molecule type" value="Genomic_DNA"/>
</dbReference>
<sequence>MVGQDRHLHLEQRCAHGGAEQRLIARVVGVRHHRHTAGQQLGAGGLDQQVFATVGGVERKLVVRAGNLAVLHFRLGDGGALVDVVQRGCVLLVGLAAGQVAQERALADRAGAVADGGVEQRPVDRQAEATEQVLERLLVEVRDLAAQLHEVGAADGNGAVVLGHVAVERRSEGGILRQRRIATHTGEVLHAALGGQTVVVPTDGVEHGLAGHPLEAGDGVGVRVAEHVADVQRAAHRWRGSVDREHAVPGGRAVEAVGGVGLPLLHPAVLDTVQ</sequence>
<gene>
    <name evidence="1" type="ORF">UFOPK3099_01343</name>
</gene>
<reference evidence="1" key="1">
    <citation type="submission" date="2020-05" db="EMBL/GenBank/DDBJ databases">
        <authorList>
            <person name="Chiriac C."/>
            <person name="Salcher M."/>
            <person name="Ghai R."/>
            <person name="Kavagutti S V."/>
        </authorList>
    </citation>
    <scope>NUCLEOTIDE SEQUENCE</scope>
</reference>
<evidence type="ECO:0000313" key="1">
    <source>
        <dbReference type="EMBL" id="CAB4820258.1"/>
    </source>
</evidence>
<accession>A0A6J6ZME5</accession>
<proteinExistence type="predicted"/>
<organism evidence="1">
    <name type="scientific">freshwater metagenome</name>
    <dbReference type="NCBI Taxonomy" id="449393"/>
    <lineage>
        <taxon>unclassified sequences</taxon>
        <taxon>metagenomes</taxon>
        <taxon>ecological metagenomes</taxon>
    </lineage>
</organism>
<protein>
    <submittedName>
        <fullName evidence="1">Unannotated protein</fullName>
    </submittedName>
</protein>
<dbReference type="AlphaFoldDB" id="A0A6J6ZME5"/>
<name>A0A6J6ZME5_9ZZZZ</name>